<proteinExistence type="predicted"/>
<evidence type="ECO:0000256" key="1">
    <source>
        <dbReference type="SAM" id="MobiDB-lite"/>
    </source>
</evidence>
<name>A0ABW0W623_9BACL</name>
<protein>
    <recommendedName>
        <fullName evidence="4">Spore protein</fullName>
    </recommendedName>
</protein>
<accession>A0ABW0W623</accession>
<evidence type="ECO:0008006" key="4">
    <source>
        <dbReference type="Google" id="ProtNLM"/>
    </source>
</evidence>
<gene>
    <name evidence="2" type="ORF">ACFPYJ_22740</name>
</gene>
<dbReference type="EMBL" id="JBHSOW010000081">
    <property type="protein sequence ID" value="MFC5651886.1"/>
    <property type="molecule type" value="Genomic_DNA"/>
</dbReference>
<sequence>MEQNQQSARSKSSSKQSAFNNRSKQADKAPESEGFDKKLDGPNRPSI</sequence>
<evidence type="ECO:0000313" key="3">
    <source>
        <dbReference type="Proteomes" id="UP001596047"/>
    </source>
</evidence>
<feature type="region of interest" description="Disordered" evidence="1">
    <location>
        <begin position="1"/>
        <end position="47"/>
    </location>
</feature>
<feature type="compositionally biased region" description="Low complexity" evidence="1">
    <location>
        <begin position="1"/>
        <end position="18"/>
    </location>
</feature>
<dbReference type="Proteomes" id="UP001596047">
    <property type="component" value="Unassembled WGS sequence"/>
</dbReference>
<reference evidence="3" key="1">
    <citation type="journal article" date="2019" name="Int. J. Syst. Evol. Microbiol.">
        <title>The Global Catalogue of Microorganisms (GCM) 10K type strain sequencing project: providing services to taxonomists for standard genome sequencing and annotation.</title>
        <authorList>
            <consortium name="The Broad Institute Genomics Platform"/>
            <consortium name="The Broad Institute Genome Sequencing Center for Infectious Disease"/>
            <person name="Wu L."/>
            <person name="Ma J."/>
        </authorList>
    </citation>
    <scope>NUCLEOTIDE SEQUENCE [LARGE SCALE GENOMIC DNA]</scope>
    <source>
        <strain evidence="3">CGMCC 1.3240</strain>
    </source>
</reference>
<evidence type="ECO:0000313" key="2">
    <source>
        <dbReference type="EMBL" id="MFC5651886.1"/>
    </source>
</evidence>
<comment type="caution">
    <text evidence="2">The sequence shown here is derived from an EMBL/GenBank/DDBJ whole genome shotgun (WGS) entry which is preliminary data.</text>
</comment>
<organism evidence="2 3">
    <name type="scientific">Paenibacillus solisilvae</name>
    <dbReference type="NCBI Taxonomy" id="2486751"/>
    <lineage>
        <taxon>Bacteria</taxon>
        <taxon>Bacillati</taxon>
        <taxon>Bacillota</taxon>
        <taxon>Bacilli</taxon>
        <taxon>Bacillales</taxon>
        <taxon>Paenibacillaceae</taxon>
        <taxon>Paenibacillus</taxon>
    </lineage>
</organism>
<keyword evidence="3" id="KW-1185">Reference proteome</keyword>
<feature type="compositionally biased region" description="Basic and acidic residues" evidence="1">
    <location>
        <begin position="24"/>
        <end position="41"/>
    </location>
</feature>
<dbReference type="RefSeq" id="WP_379190520.1">
    <property type="nucleotide sequence ID" value="NZ_JBHSOW010000081.1"/>
</dbReference>